<feature type="signal peptide" evidence="5">
    <location>
        <begin position="1"/>
        <end position="22"/>
    </location>
</feature>
<dbReference type="PANTHER" id="PTHR42776">
    <property type="entry name" value="SERINE PEPTIDASE S9 FAMILY MEMBER"/>
    <property type="match status" value="1"/>
</dbReference>
<dbReference type="EMBL" id="VOOR01000021">
    <property type="protein sequence ID" value="TXB62983.1"/>
    <property type="molecule type" value="Genomic_DNA"/>
</dbReference>
<dbReference type="SUPFAM" id="SSF82171">
    <property type="entry name" value="DPP6 N-terminal domain-like"/>
    <property type="match status" value="1"/>
</dbReference>
<keyword evidence="4" id="KW-0809">Transit peptide</keyword>
<evidence type="ECO:0000256" key="2">
    <source>
        <dbReference type="ARBA" id="ARBA00022801"/>
    </source>
</evidence>
<dbReference type="InterPro" id="IPR011042">
    <property type="entry name" value="6-blade_b-propeller_TolB-like"/>
</dbReference>
<dbReference type="Gene3D" id="2.120.10.30">
    <property type="entry name" value="TolB, C-terminal domain"/>
    <property type="match status" value="1"/>
</dbReference>
<keyword evidence="3" id="KW-0720">Serine protease</keyword>
<dbReference type="PANTHER" id="PTHR42776:SF28">
    <property type="entry name" value="GLUTAMYL ENDOPEPTIDASE, CHLOROPLASTIC-RELATED"/>
    <property type="match status" value="1"/>
</dbReference>
<evidence type="ECO:0000256" key="4">
    <source>
        <dbReference type="ARBA" id="ARBA00022946"/>
    </source>
</evidence>
<gene>
    <name evidence="7" type="ORF">FRY97_11625</name>
</gene>
<keyword evidence="1" id="KW-0645">Protease</keyword>
<evidence type="ECO:0000256" key="3">
    <source>
        <dbReference type="ARBA" id="ARBA00022825"/>
    </source>
</evidence>
<keyword evidence="2" id="KW-0378">Hydrolase</keyword>
<evidence type="ECO:0000256" key="1">
    <source>
        <dbReference type="ARBA" id="ARBA00022670"/>
    </source>
</evidence>
<comment type="caution">
    <text evidence="7">The sequence shown here is derived from an EMBL/GenBank/DDBJ whole genome shotgun (WGS) entry which is preliminary data.</text>
</comment>
<dbReference type="RefSeq" id="WP_147167703.1">
    <property type="nucleotide sequence ID" value="NZ_VOOR01000021.1"/>
</dbReference>
<evidence type="ECO:0000256" key="5">
    <source>
        <dbReference type="SAM" id="SignalP"/>
    </source>
</evidence>
<dbReference type="Pfam" id="PF00326">
    <property type="entry name" value="Peptidase_S9"/>
    <property type="match status" value="1"/>
</dbReference>
<protein>
    <submittedName>
        <fullName evidence="7">Prolyl oligopeptidase family serine peptidase</fullName>
    </submittedName>
</protein>
<dbReference type="Proteomes" id="UP000321580">
    <property type="component" value="Unassembled WGS sequence"/>
</dbReference>
<dbReference type="InterPro" id="IPR029058">
    <property type="entry name" value="AB_hydrolase_fold"/>
</dbReference>
<dbReference type="ESTHER" id="9bact-a0a5c6rl61">
    <property type="family name" value="Glutamyl_Peptidase_S9"/>
</dbReference>
<dbReference type="OrthoDB" id="6388416at2"/>
<name>A0A5C6RL61_9BACT</name>
<dbReference type="GO" id="GO:0004252">
    <property type="term" value="F:serine-type endopeptidase activity"/>
    <property type="evidence" value="ECO:0007669"/>
    <property type="project" value="TreeGrafter"/>
</dbReference>
<feature type="domain" description="Peptidase S9 prolyl oligopeptidase catalytic" evidence="6">
    <location>
        <begin position="650"/>
        <end position="804"/>
    </location>
</feature>
<dbReference type="GO" id="GO:0006508">
    <property type="term" value="P:proteolysis"/>
    <property type="evidence" value="ECO:0007669"/>
    <property type="project" value="UniProtKB-KW"/>
</dbReference>
<keyword evidence="8" id="KW-1185">Reference proteome</keyword>
<dbReference type="AlphaFoldDB" id="A0A5C6RL61"/>
<dbReference type="InterPro" id="IPR001375">
    <property type="entry name" value="Peptidase_S9_cat"/>
</dbReference>
<dbReference type="FunFam" id="3.40.50.1820:FF:000049">
    <property type="entry name" value="probable glutamyl endopeptidase, chloroplastic"/>
    <property type="match status" value="1"/>
</dbReference>
<organism evidence="7 8">
    <name type="scientific">Phaeodactylibacter luteus</name>
    <dbReference type="NCBI Taxonomy" id="1564516"/>
    <lineage>
        <taxon>Bacteria</taxon>
        <taxon>Pseudomonadati</taxon>
        <taxon>Bacteroidota</taxon>
        <taxon>Saprospiria</taxon>
        <taxon>Saprospirales</taxon>
        <taxon>Haliscomenobacteraceae</taxon>
        <taxon>Phaeodactylibacter</taxon>
    </lineage>
</organism>
<keyword evidence="5" id="KW-0732">Signal</keyword>
<proteinExistence type="predicted"/>
<evidence type="ECO:0000259" key="6">
    <source>
        <dbReference type="Pfam" id="PF00326"/>
    </source>
</evidence>
<accession>A0A5C6RL61</accession>
<sequence length="810" mass="90640">MKQFKIFSCVLFFFAAAAAVHAQQGYQNPPEPIASLVDAPLAPGLSLSPERTWMLLMERPGYPSIQELAQPELRIAGLRLNPATNGASRSSSYTGLELRHIESGRTFSVTGLPAAPQLENISWSQDGKHVAFTHSRPDGIELWVVDIASKAARRLTESDINDAMGGRPYYWLGNNAILAKTVPEGRGEAPVAKAAPAGPVVQESAGEKTTLRTYQDLLQNPHDEDLFEHYATAELQRIDVSTGKAKPFAKPGMLAGASPSPDGQYVLVETISRPFSYLVPYYRFPTAYDLYTADGAFVRQVDQQPLIEQLPQGFGAVPEGKRRISWRSDKPATLYWVEARDGGDPKRDAPVRDQLFYWEAPFKDGAEQPGPEFELRFSGVAWGDDELAIAYEYWWATRQIKTSRFAPAKPSEKTVLFERSYQDRYSDPGSFVTEDNEFGQPVLARGQGGSTLYLTGQGASPEGNQPFIRSYDLKSGETQELWRSEAPYYEMAVDILDLEKGLAITRRESREEPPNYYIRNWNTGSLKPLTSFPHPYPALQGIEKEVVQFKRKDGLDLQGDLYLPKGYDEQADGPLPVLMWAYPREYKSKGDAGQVQGSPYEFVRLYWGSPLYWVTRGYAVFDRVAMPIVGEEGEEPNDFFREQLVGNAEAAIDVLAERGIADRERIAVGGHSYGAFMTANLLAHSDLFAAGIARSGAYNRTLTPFGFQSEERTYWDAPEVYYTMSPFMHADKVNEPLLMIHGEADNNSGTFPLQSERMYQAINGLGGKARLVMLPHESHGYRARESIGHMLWEMDQWLETYVKNKGEARP</sequence>
<reference evidence="7 8" key="1">
    <citation type="submission" date="2019-08" db="EMBL/GenBank/DDBJ databases">
        <title>Genome of Phaeodactylibacter luteus.</title>
        <authorList>
            <person name="Bowman J.P."/>
        </authorList>
    </citation>
    <scope>NUCLEOTIDE SEQUENCE [LARGE SCALE GENOMIC DNA]</scope>
    <source>
        <strain evidence="7 8">KCTC 42180</strain>
    </source>
</reference>
<evidence type="ECO:0000313" key="7">
    <source>
        <dbReference type="EMBL" id="TXB62983.1"/>
    </source>
</evidence>
<evidence type="ECO:0000313" key="8">
    <source>
        <dbReference type="Proteomes" id="UP000321580"/>
    </source>
</evidence>
<dbReference type="SUPFAM" id="SSF53474">
    <property type="entry name" value="alpha/beta-Hydrolases"/>
    <property type="match status" value="1"/>
</dbReference>
<dbReference type="Gene3D" id="3.40.50.1820">
    <property type="entry name" value="alpha/beta hydrolase"/>
    <property type="match status" value="1"/>
</dbReference>
<feature type="chain" id="PRO_5022877808" evidence="5">
    <location>
        <begin position="23"/>
        <end position="810"/>
    </location>
</feature>